<dbReference type="PANTHER" id="PTHR43830:SF4">
    <property type="entry name" value="PSP1 C-TERMINAL DOMAIN-CONTAINING PROTEIN"/>
    <property type="match status" value="1"/>
</dbReference>
<accession>A0A0N1PC14</accession>
<gene>
    <name evidence="3" type="ORF">ABL78_7983</name>
</gene>
<organism evidence="3 4">
    <name type="scientific">Leptomonas seymouri</name>
    <dbReference type="NCBI Taxonomy" id="5684"/>
    <lineage>
        <taxon>Eukaryota</taxon>
        <taxon>Discoba</taxon>
        <taxon>Euglenozoa</taxon>
        <taxon>Kinetoplastea</taxon>
        <taxon>Metakinetoplastina</taxon>
        <taxon>Trypanosomatida</taxon>
        <taxon>Trypanosomatidae</taxon>
        <taxon>Leishmaniinae</taxon>
        <taxon>Leptomonas</taxon>
    </lineage>
</organism>
<feature type="region of interest" description="Disordered" evidence="1">
    <location>
        <begin position="258"/>
        <end position="290"/>
    </location>
</feature>
<dbReference type="EMBL" id="LJSK01000463">
    <property type="protein sequence ID" value="KPI82993.1"/>
    <property type="molecule type" value="Genomic_DNA"/>
</dbReference>
<dbReference type="Proteomes" id="UP000038009">
    <property type="component" value="Unassembled WGS sequence"/>
</dbReference>
<dbReference type="OrthoDB" id="271183at2759"/>
<dbReference type="InterPro" id="IPR007557">
    <property type="entry name" value="PSP1_C"/>
</dbReference>
<reference evidence="3 4" key="1">
    <citation type="journal article" date="2015" name="PLoS Pathog.">
        <title>Leptomonas seymouri: Adaptations to the Dixenous Life Cycle Analyzed by Genome Sequencing, Transcriptome Profiling and Co-infection with Leishmania donovani.</title>
        <authorList>
            <person name="Kraeva N."/>
            <person name="Butenko A."/>
            <person name="Hlavacova J."/>
            <person name="Kostygov A."/>
            <person name="Myskova J."/>
            <person name="Grybchuk D."/>
            <person name="Lestinova T."/>
            <person name="Votypka J."/>
            <person name="Volf P."/>
            <person name="Opperdoes F."/>
            <person name="Flegontov P."/>
            <person name="Lukes J."/>
            <person name="Yurchenko V."/>
        </authorList>
    </citation>
    <scope>NUCLEOTIDE SEQUENCE [LARGE SCALE GENOMIC DNA]</scope>
    <source>
        <strain evidence="3 4">ATCC 30220</strain>
    </source>
</reference>
<dbReference type="InterPro" id="IPR047767">
    <property type="entry name" value="PSP1-like"/>
</dbReference>
<dbReference type="Pfam" id="PF04468">
    <property type="entry name" value="PSP1"/>
    <property type="match status" value="1"/>
</dbReference>
<name>A0A0N1PC14_LEPSE</name>
<protein>
    <recommendedName>
        <fullName evidence="2">PSP1 C-terminal domain-containing protein</fullName>
    </recommendedName>
</protein>
<feature type="domain" description="PSP1 C-terminal" evidence="2">
    <location>
        <begin position="160"/>
        <end position="247"/>
    </location>
</feature>
<keyword evidence="4" id="KW-1185">Reference proteome</keyword>
<dbReference type="PROSITE" id="PS51411">
    <property type="entry name" value="PSP1_C"/>
    <property type="match status" value="1"/>
</dbReference>
<evidence type="ECO:0000313" key="4">
    <source>
        <dbReference type="Proteomes" id="UP000038009"/>
    </source>
</evidence>
<evidence type="ECO:0000256" key="1">
    <source>
        <dbReference type="SAM" id="MobiDB-lite"/>
    </source>
</evidence>
<dbReference type="GO" id="GO:0005737">
    <property type="term" value="C:cytoplasm"/>
    <property type="evidence" value="ECO:0007669"/>
    <property type="project" value="TreeGrafter"/>
</dbReference>
<dbReference type="OMA" id="RIWFAYL"/>
<proteinExistence type="predicted"/>
<comment type="caution">
    <text evidence="3">The sequence shown here is derived from an EMBL/GenBank/DDBJ whole genome shotgun (WGS) entry which is preliminary data.</text>
</comment>
<sequence>MMTTITMPKSSISGSSWQTPISGNLKGPVKVYRHEPYAASLITPASPADAAFVWCHTRTPKSSPNSYNLPSPVRSISDAALPSGGASDHTPASPVVFVPNPVVTFAPQTPVWVAFKYGRKPFLASFPLHLGEKVVVEGDRGIDLGIVGDACLMQGGPRPQAILRRATSEDETKHVLRSLKEQEALSTMQALAIQVDCPAHVEDAMFQLDEKKITVVISRTTRSLVDFRRLQRALFDVYRCRIWFAYLDEIQETMSTDVTQPLHRGQRRRSSPNEAGTKKVRHASVITVEN</sequence>
<dbReference type="PANTHER" id="PTHR43830">
    <property type="entry name" value="PROTEIN PSP1"/>
    <property type="match status" value="1"/>
</dbReference>
<dbReference type="VEuPathDB" id="TriTrypDB:Lsey_0463_0010"/>
<dbReference type="AlphaFoldDB" id="A0A0N1PC14"/>
<evidence type="ECO:0000313" key="3">
    <source>
        <dbReference type="EMBL" id="KPI82993.1"/>
    </source>
</evidence>
<evidence type="ECO:0000259" key="2">
    <source>
        <dbReference type="PROSITE" id="PS51411"/>
    </source>
</evidence>